<feature type="region of interest" description="Disordered" evidence="1">
    <location>
        <begin position="22"/>
        <end position="75"/>
    </location>
</feature>
<sequence>MRMTRAVLVGAVVLLVAGCSATSDGTASPASQDPGVSQSVSSSSSESQSPSGGQLPHSGAPAVSDPLPESAIPEDPCDAFTREQVEYALGDDAPEGERGDVATGPACAWQDTDSGAGFKAFFGTVGGEGLSSYYQNTQPESEEWEELPPIHGFPAVAFQITADGMNCQVVAGLADEYTVAVAANPSRAKIGELDPCDLAQEMAELLVENLKERAGR</sequence>
<protein>
    <recommendedName>
        <fullName evidence="5">DUF3558 domain-containing protein</fullName>
    </recommendedName>
</protein>
<evidence type="ECO:0000313" key="3">
    <source>
        <dbReference type="EMBL" id="ACU98505.1"/>
    </source>
</evidence>
<accession>C7MQH8</accession>
<evidence type="ECO:0000256" key="2">
    <source>
        <dbReference type="SAM" id="SignalP"/>
    </source>
</evidence>
<gene>
    <name evidence="3" type="ordered locus">Svir_35470</name>
</gene>
<dbReference type="EMBL" id="CP001683">
    <property type="protein sequence ID" value="ACU98505.1"/>
    <property type="molecule type" value="Genomic_DNA"/>
</dbReference>
<dbReference type="AlphaFoldDB" id="C7MQH8"/>
<dbReference type="eggNOG" id="ENOG5034BV7">
    <property type="taxonomic scope" value="Bacteria"/>
</dbReference>
<dbReference type="KEGG" id="svi:Svir_35470"/>
<dbReference type="HOGENOM" id="CLU_097940_1_0_11"/>
<dbReference type="InterPro" id="IPR024520">
    <property type="entry name" value="DUF3558"/>
</dbReference>
<organism evidence="3 4">
    <name type="scientific">Saccharomonospora viridis (strain ATCC 15386 / DSM 43017 / JCM 3036 / CCUG 5913 / NBRC 12207 / NCIMB 9602 / P101)</name>
    <name type="common">Thermoactinomyces viridis</name>
    <dbReference type="NCBI Taxonomy" id="471857"/>
    <lineage>
        <taxon>Bacteria</taxon>
        <taxon>Bacillati</taxon>
        <taxon>Actinomycetota</taxon>
        <taxon>Actinomycetes</taxon>
        <taxon>Pseudonocardiales</taxon>
        <taxon>Pseudonocardiaceae</taxon>
        <taxon>Saccharomonospora</taxon>
    </lineage>
</organism>
<reference evidence="3 4" key="1">
    <citation type="journal article" date="2009" name="Stand. Genomic Sci.">
        <title>Complete genome sequence of Saccharomonospora viridis type strain (P101).</title>
        <authorList>
            <person name="Pati A."/>
            <person name="Sikorski J."/>
            <person name="Nolan M."/>
            <person name="Lapidus A."/>
            <person name="Copeland A."/>
            <person name="Glavina Del Rio T."/>
            <person name="Lucas S."/>
            <person name="Chen F."/>
            <person name="Tice H."/>
            <person name="Pitluck S."/>
            <person name="Cheng J.F."/>
            <person name="Chertkov O."/>
            <person name="Brettin T."/>
            <person name="Han C."/>
            <person name="Detter J.C."/>
            <person name="Kuske C."/>
            <person name="Bruce D."/>
            <person name="Goodwin L."/>
            <person name="Chain P."/>
            <person name="D'haeseleer P."/>
            <person name="Chen A."/>
            <person name="Palaniappan K."/>
            <person name="Ivanova N."/>
            <person name="Mavromatis K."/>
            <person name="Mikhailova N."/>
            <person name="Rohde M."/>
            <person name="Tindall B.J."/>
            <person name="Goker M."/>
            <person name="Bristow J."/>
            <person name="Eisen J.A."/>
            <person name="Markowitz V."/>
            <person name="Hugenholtz P."/>
            <person name="Kyrpides N.C."/>
            <person name="Klenk H.P."/>
        </authorList>
    </citation>
    <scope>NUCLEOTIDE SEQUENCE [LARGE SCALE GENOMIC DNA]</scope>
    <source>
        <strain evidence="4">ATCC 15386 / DSM 43017 / JCM 3036 / NBRC 12207 / P101</strain>
    </source>
</reference>
<feature type="signal peptide" evidence="2">
    <location>
        <begin position="1"/>
        <end position="21"/>
    </location>
</feature>
<dbReference type="Pfam" id="PF12079">
    <property type="entry name" value="DUF3558"/>
    <property type="match status" value="1"/>
</dbReference>
<proteinExistence type="predicted"/>
<keyword evidence="2" id="KW-0732">Signal</keyword>
<dbReference type="STRING" id="471857.Svir_35470"/>
<evidence type="ECO:0000256" key="1">
    <source>
        <dbReference type="SAM" id="MobiDB-lite"/>
    </source>
</evidence>
<evidence type="ECO:0000313" key="4">
    <source>
        <dbReference type="Proteomes" id="UP000000841"/>
    </source>
</evidence>
<name>C7MQH8_SACVD</name>
<dbReference type="PROSITE" id="PS51257">
    <property type="entry name" value="PROKAR_LIPOPROTEIN"/>
    <property type="match status" value="1"/>
</dbReference>
<feature type="compositionally biased region" description="Low complexity" evidence="1">
    <location>
        <begin position="31"/>
        <end position="54"/>
    </location>
</feature>
<feature type="chain" id="PRO_5039549384" description="DUF3558 domain-containing protein" evidence="2">
    <location>
        <begin position="22"/>
        <end position="216"/>
    </location>
</feature>
<evidence type="ECO:0008006" key="5">
    <source>
        <dbReference type="Google" id="ProtNLM"/>
    </source>
</evidence>
<dbReference type="Proteomes" id="UP000000841">
    <property type="component" value="Chromosome"/>
</dbReference>
<keyword evidence="4" id="KW-1185">Reference proteome</keyword>